<protein>
    <submittedName>
        <fullName evidence="1">Uncharacterized protein</fullName>
    </submittedName>
</protein>
<comment type="caution">
    <text evidence="1">The sequence shown here is derived from an EMBL/GenBank/DDBJ whole genome shotgun (WGS) entry which is preliminary data.</text>
</comment>
<accession>X1K7M2</accession>
<feature type="non-terminal residue" evidence="1">
    <location>
        <position position="1"/>
    </location>
</feature>
<dbReference type="AlphaFoldDB" id="X1K7M2"/>
<gene>
    <name evidence="1" type="ORF">S06H3_18957</name>
</gene>
<dbReference type="EMBL" id="BARV01009649">
    <property type="protein sequence ID" value="GAI03007.1"/>
    <property type="molecule type" value="Genomic_DNA"/>
</dbReference>
<reference evidence="1" key="1">
    <citation type="journal article" date="2014" name="Front. Microbiol.">
        <title>High frequency of phylogenetically diverse reductive dehalogenase-homologous genes in deep subseafloor sedimentary metagenomes.</title>
        <authorList>
            <person name="Kawai M."/>
            <person name="Futagami T."/>
            <person name="Toyoda A."/>
            <person name="Takaki Y."/>
            <person name="Nishi S."/>
            <person name="Hori S."/>
            <person name="Arai W."/>
            <person name="Tsubouchi T."/>
            <person name="Morono Y."/>
            <person name="Uchiyama I."/>
            <person name="Ito T."/>
            <person name="Fujiyama A."/>
            <person name="Inagaki F."/>
            <person name="Takami H."/>
        </authorList>
    </citation>
    <scope>NUCLEOTIDE SEQUENCE</scope>
    <source>
        <strain evidence="1">Expedition CK06-06</strain>
    </source>
</reference>
<name>X1K7M2_9ZZZZ</name>
<evidence type="ECO:0000313" key="1">
    <source>
        <dbReference type="EMBL" id="GAI03007.1"/>
    </source>
</evidence>
<sequence>RDFAKPEEVKKCTGSKPEMSLGGPYIFPEDWPCYQKMGFKRLPKGVEWEIKRSKIF</sequence>
<organism evidence="1">
    <name type="scientific">marine sediment metagenome</name>
    <dbReference type="NCBI Taxonomy" id="412755"/>
    <lineage>
        <taxon>unclassified sequences</taxon>
        <taxon>metagenomes</taxon>
        <taxon>ecological metagenomes</taxon>
    </lineage>
</organism>
<proteinExistence type="predicted"/>